<dbReference type="InterPro" id="IPR051677">
    <property type="entry name" value="AfsR-DnrI-RedD_regulator"/>
</dbReference>
<organism evidence="7 8">
    <name type="scientific">Cohnella hashimotonis</name>
    <dbReference type="NCBI Taxonomy" id="2826895"/>
    <lineage>
        <taxon>Bacteria</taxon>
        <taxon>Bacillati</taxon>
        <taxon>Bacillota</taxon>
        <taxon>Bacilli</taxon>
        <taxon>Bacillales</taxon>
        <taxon>Paenibacillaceae</taxon>
        <taxon>Cohnella</taxon>
    </lineage>
</organism>
<evidence type="ECO:0000256" key="1">
    <source>
        <dbReference type="ARBA" id="ARBA00023012"/>
    </source>
</evidence>
<dbReference type="Pfam" id="PF03704">
    <property type="entry name" value="BTAD"/>
    <property type="match status" value="1"/>
</dbReference>
<dbReference type="InterPro" id="IPR036388">
    <property type="entry name" value="WH-like_DNA-bd_sf"/>
</dbReference>
<evidence type="ECO:0000313" key="8">
    <source>
        <dbReference type="Proteomes" id="UP001161691"/>
    </source>
</evidence>
<dbReference type="SUPFAM" id="SSF48452">
    <property type="entry name" value="TPR-like"/>
    <property type="match status" value="1"/>
</dbReference>
<dbReference type="SMART" id="SM00448">
    <property type="entry name" value="REC"/>
    <property type="match status" value="1"/>
</dbReference>
<evidence type="ECO:0000259" key="6">
    <source>
        <dbReference type="PROSITE" id="PS50110"/>
    </source>
</evidence>
<dbReference type="SUPFAM" id="SSF46894">
    <property type="entry name" value="C-terminal effector domain of the bipartite response regulators"/>
    <property type="match status" value="1"/>
</dbReference>
<dbReference type="InterPro" id="IPR011006">
    <property type="entry name" value="CheY-like_superfamily"/>
</dbReference>
<keyword evidence="1" id="KW-0902">Two-component regulatory system</keyword>
<dbReference type="InterPro" id="IPR011990">
    <property type="entry name" value="TPR-like_helical_dom_sf"/>
</dbReference>
<evidence type="ECO:0000256" key="5">
    <source>
        <dbReference type="PROSITE-ProRule" id="PRU00169"/>
    </source>
</evidence>
<dbReference type="RefSeq" id="WP_282906597.1">
    <property type="nucleotide sequence ID" value="NZ_JAGRPV010000001.1"/>
</dbReference>
<dbReference type="Proteomes" id="UP001161691">
    <property type="component" value="Unassembled WGS sequence"/>
</dbReference>
<feature type="domain" description="Response regulatory" evidence="6">
    <location>
        <begin position="3"/>
        <end position="117"/>
    </location>
</feature>
<dbReference type="InterPro" id="IPR005158">
    <property type="entry name" value="BTAD"/>
</dbReference>
<dbReference type="SMART" id="SM01043">
    <property type="entry name" value="BTAD"/>
    <property type="match status" value="1"/>
</dbReference>
<dbReference type="PANTHER" id="PTHR35807">
    <property type="entry name" value="TRANSCRIPTIONAL REGULATOR REDD-RELATED"/>
    <property type="match status" value="1"/>
</dbReference>
<comment type="caution">
    <text evidence="7">The sequence shown here is derived from an EMBL/GenBank/DDBJ whole genome shotgun (WGS) entry which is preliminary data.</text>
</comment>
<dbReference type="InterPro" id="IPR016032">
    <property type="entry name" value="Sig_transdc_resp-reg_C-effctor"/>
</dbReference>
<name>A0ABT6T9P4_9BACL</name>
<accession>A0ABT6T9P4</accession>
<keyword evidence="8" id="KW-1185">Reference proteome</keyword>
<proteinExistence type="predicted"/>
<dbReference type="Gene3D" id="1.10.10.10">
    <property type="entry name" value="Winged helix-like DNA-binding domain superfamily/Winged helix DNA-binding domain"/>
    <property type="match status" value="1"/>
</dbReference>
<evidence type="ECO:0000313" key="7">
    <source>
        <dbReference type="EMBL" id="MDI4643541.1"/>
    </source>
</evidence>
<feature type="modified residue" description="4-aspartylphosphate" evidence="5">
    <location>
        <position position="54"/>
    </location>
</feature>
<dbReference type="Gene3D" id="1.25.40.10">
    <property type="entry name" value="Tetratricopeptide repeat domain"/>
    <property type="match status" value="1"/>
</dbReference>
<dbReference type="Gene3D" id="3.40.50.2300">
    <property type="match status" value="1"/>
</dbReference>
<reference evidence="7" key="1">
    <citation type="submission" date="2023-04" db="EMBL/GenBank/DDBJ databases">
        <title>Comparative genomic analysis of Cohnella hashimotonis sp. nov., isolated from the International Space Station.</title>
        <authorList>
            <person name="Venkateswaran K."/>
            <person name="Simpson A."/>
        </authorList>
    </citation>
    <scope>NUCLEOTIDE SEQUENCE</scope>
    <source>
        <strain evidence="7">F6_2S_P_1</strain>
    </source>
</reference>
<dbReference type="EMBL" id="JAGRPV010000001">
    <property type="protein sequence ID" value="MDI4643541.1"/>
    <property type="molecule type" value="Genomic_DNA"/>
</dbReference>
<evidence type="ECO:0000256" key="3">
    <source>
        <dbReference type="ARBA" id="ARBA00023125"/>
    </source>
</evidence>
<evidence type="ECO:0000256" key="2">
    <source>
        <dbReference type="ARBA" id="ARBA00023015"/>
    </source>
</evidence>
<keyword evidence="3" id="KW-0238">DNA-binding</keyword>
<dbReference type="Pfam" id="PF00072">
    <property type="entry name" value="Response_reg"/>
    <property type="match status" value="1"/>
</dbReference>
<dbReference type="SUPFAM" id="SSF52172">
    <property type="entry name" value="CheY-like"/>
    <property type="match status" value="1"/>
</dbReference>
<keyword evidence="5" id="KW-0597">Phosphoprotein</keyword>
<keyword evidence="4" id="KW-0804">Transcription</keyword>
<gene>
    <name evidence="7" type="ORF">KB449_01155</name>
</gene>
<protein>
    <submittedName>
        <fullName evidence="7">Response regulator</fullName>
    </submittedName>
</protein>
<dbReference type="InterPro" id="IPR001789">
    <property type="entry name" value="Sig_transdc_resp-reg_receiver"/>
</dbReference>
<dbReference type="PROSITE" id="PS50110">
    <property type="entry name" value="RESPONSE_REGULATORY"/>
    <property type="match status" value="1"/>
</dbReference>
<sequence length="361" mass="40789">MYRAIIVEDEKPVLEMMKVIIGRNGNYKIVGTFGSPLEALEQLPVLMPDVAFIDVEMPKMNGLELAQRILETSKRTAIVFSTAYKQYALSAFDVQALDYVLKPVTPAAIERVTSRLREKLPAAAPSGKPDALPMIRCLGGFEIRNSAGALVRCPTRKAEELLAYLLCHSGTDVSKWHLTELLWPEMSEERAMPNLHTAIYLLKKMVKENGLPLDILKTTEGYTLEANGEPYDQLTYRTYAASNANGTLSPEQAEQLRAAYRGPLLDGKPYLWKIGQEQALEKQYTGIVRRLVREDLEQRNWERAVSRLEAYLSIYPVSEEMNVSLVELYSSLGRTEKAARQYSSFEQKYIEEFGCLPPQRA</sequence>
<evidence type="ECO:0000256" key="4">
    <source>
        <dbReference type="ARBA" id="ARBA00023163"/>
    </source>
</evidence>
<keyword evidence="2" id="KW-0805">Transcription regulation</keyword>